<evidence type="ECO:0000313" key="2">
    <source>
        <dbReference type="Proteomes" id="UP000733379"/>
    </source>
</evidence>
<evidence type="ECO:0008006" key="3">
    <source>
        <dbReference type="Google" id="ProtNLM"/>
    </source>
</evidence>
<name>A0ABS6B9F8_9NOCA</name>
<organism evidence="1 2">
    <name type="scientific">Nocardia albiluteola</name>
    <dbReference type="NCBI Taxonomy" id="2842303"/>
    <lineage>
        <taxon>Bacteria</taxon>
        <taxon>Bacillati</taxon>
        <taxon>Actinomycetota</taxon>
        <taxon>Actinomycetes</taxon>
        <taxon>Mycobacteriales</taxon>
        <taxon>Nocardiaceae</taxon>
        <taxon>Nocardia</taxon>
    </lineage>
</organism>
<protein>
    <recommendedName>
        <fullName evidence="3">DUF3303 domain-containing protein</fullName>
    </recommendedName>
</protein>
<gene>
    <name evidence="1" type="ORF">KO481_35305</name>
</gene>
<dbReference type="Proteomes" id="UP000733379">
    <property type="component" value="Unassembled WGS sequence"/>
</dbReference>
<dbReference type="EMBL" id="JAHKNI010000016">
    <property type="protein sequence ID" value="MBU3066773.1"/>
    <property type="molecule type" value="Genomic_DNA"/>
</dbReference>
<dbReference type="RefSeq" id="WP_215922839.1">
    <property type="nucleotide sequence ID" value="NZ_JAHKNI010000016.1"/>
</dbReference>
<reference evidence="1 2" key="1">
    <citation type="submission" date="2021-06" db="EMBL/GenBank/DDBJ databases">
        <title>Actinomycetes sequencing.</title>
        <authorList>
            <person name="Shan Q."/>
        </authorList>
    </citation>
    <scope>NUCLEOTIDE SEQUENCE [LARGE SCALE GENOMIC DNA]</scope>
    <source>
        <strain evidence="1 2">NEAU-G5</strain>
    </source>
</reference>
<sequence>MSDAATSQALSPPWEYRGRVYLVWRVTDVNDRDGFGWELEDVGPSPGRGIVLEVFKDDAAGGFMFTAFTDHPLPFELVHRFVAETAREIQGR</sequence>
<proteinExistence type="predicted"/>
<keyword evidence="2" id="KW-1185">Reference proteome</keyword>
<accession>A0ABS6B9F8</accession>
<comment type="caution">
    <text evidence="1">The sequence shown here is derived from an EMBL/GenBank/DDBJ whole genome shotgun (WGS) entry which is preliminary data.</text>
</comment>
<evidence type="ECO:0000313" key="1">
    <source>
        <dbReference type="EMBL" id="MBU3066773.1"/>
    </source>
</evidence>